<feature type="transmembrane region" description="Helical" evidence="7">
    <location>
        <begin position="376"/>
        <end position="395"/>
    </location>
</feature>
<evidence type="ECO:0000256" key="5">
    <source>
        <dbReference type="ARBA" id="ARBA00022989"/>
    </source>
</evidence>
<keyword evidence="4 7" id="KW-0812">Transmembrane</keyword>
<evidence type="ECO:0000259" key="8">
    <source>
        <dbReference type="PROSITE" id="PS50850"/>
    </source>
</evidence>
<dbReference type="GO" id="GO:0022857">
    <property type="term" value="F:transmembrane transporter activity"/>
    <property type="evidence" value="ECO:0007669"/>
    <property type="project" value="InterPro"/>
</dbReference>
<evidence type="ECO:0000256" key="4">
    <source>
        <dbReference type="ARBA" id="ARBA00022692"/>
    </source>
</evidence>
<feature type="transmembrane region" description="Helical" evidence="7">
    <location>
        <begin position="167"/>
        <end position="195"/>
    </location>
</feature>
<accession>A0A6J4KKZ8</accession>
<comment type="subcellular location">
    <subcellularLocation>
        <location evidence="1">Cell membrane</location>
        <topology evidence="1">Multi-pass membrane protein</topology>
    </subcellularLocation>
</comment>
<feature type="transmembrane region" description="Helical" evidence="7">
    <location>
        <begin position="291"/>
        <end position="313"/>
    </location>
</feature>
<dbReference type="Gene3D" id="1.20.1250.20">
    <property type="entry name" value="MFS general substrate transporter like domains"/>
    <property type="match status" value="1"/>
</dbReference>
<evidence type="ECO:0000256" key="7">
    <source>
        <dbReference type="SAM" id="Phobius"/>
    </source>
</evidence>
<protein>
    <submittedName>
        <fullName evidence="9">Uncharacterized MFS-type transporter</fullName>
    </submittedName>
</protein>
<dbReference type="InterPro" id="IPR010290">
    <property type="entry name" value="TM_effector"/>
</dbReference>
<feature type="transmembrane region" description="Helical" evidence="7">
    <location>
        <begin position="54"/>
        <end position="75"/>
    </location>
</feature>
<feature type="transmembrane region" description="Helical" evidence="7">
    <location>
        <begin position="319"/>
        <end position="338"/>
    </location>
</feature>
<dbReference type="PANTHER" id="PTHR23513">
    <property type="entry name" value="INTEGRAL MEMBRANE EFFLUX PROTEIN-RELATED"/>
    <property type="match status" value="1"/>
</dbReference>
<feature type="transmembrane region" description="Helical" evidence="7">
    <location>
        <begin position="228"/>
        <end position="247"/>
    </location>
</feature>
<evidence type="ECO:0000256" key="2">
    <source>
        <dbReference type="ARBA" id="ARBA00022448"/>
    </source>
</evidence>
<dbReference type="Pfam" id="PF05977">
    <property type="entry name" value="MFS_3"/>
    <property type="match status" value="1"/>
</dbReference>
<proteinExistence type="predicted"/>
<feature type="transmembrane region" description="Helical" evidence="7">
    <location>
        <begin position="141"/>
        <end position="161"/>
    </location>
</feature>
<evidence type="ECO:0000313" key="9">
    <source>
        <dbReference type="EMBL" id="CAA9308010.1"/>
    </source>
</evidence>
<dbReference type="EMBL" id="CADCUC010000050">
    <property type="protein sequence ID" value="CAA9308010.1"/>
    <property type="molecule type" value="Genomic_DNA"/>
</dbReference>
<sequence length="537" mass="55516">MTEAAVRPALAPFRHRIFLAMWGASLVSHFGGLIQNVGASWLMTSLAPSADMVALVQVSSVLPIMLLSLPAGAAADLWDRRLVMLVAQLGMLAVSAALAALAWLGLVTPAILLALTFLLGCGAALYGPAWQSSVREQVPDADLPAAVALNSAGFNLARAAGPALGGVLVAGVGAGAAFGVNAVSYLALIAVLVTWRRPNGKPGLPPEGLGAAMLAGLRYARLSASLRVVLTRGAMFGLLAAALWALMPLVARDLLHGNAVTFGLLLGAFGAGAVGGAVISTRLRQRLASEAILAGASAAFGLTTAVVALSSLLAITMPALAVAGAAWVLALSTLNITVQMRTPRWVVGRAMAVYQAASFGGLALGAWGWGAAADRYGLATSLCASAFALLASVVLGRVLPMPAPEAPGLALAPVHPTDPESGITLDPTSGPVVVSIEYRVAPDDLAAFLEAAQPLRRMRRRNGARRWALLQDAADPEVWVERFESPTWLDRLRIRHRMTVSDQGIEAAVRAFHRGAGPPVTRHLLAHLPTEPGPHGS</sequence>
<dbReference type="AlphaFoldDB" id="A0A6J4KKZ8"/>
<feature type="transmembrane region" description="Helical" evidence="7">
    <location>
        <begin position="82"/>
        <end position="104"/>
    </location>
</feature>
<keyword evidence="2" id="KW-0813">Transport</keyword>
<organism evidence="9">
    <name type="scientific">uncultured Microvirga sp</name>
    <dbReference type="NCBI Taxonomy" id="412392"/>
    <lineage>
        <taxon>Bacteria</taxon>
        <taxon>Pseudomonadati</taxon>
        <taxon>Pseudomonadota</taxon>
        <taxon>Alphaproteobacteria</taxon>
        <taxon>Hyphomicrobiales</taxon>
        <taxon>Methylobacteriaceae</taxon>
        <taxon>Microvirga</taxon>
        <taxon>environmental samples</taxon>
    </lineage>
</organism>
<dbReference type="InterPro" id="IPR020846">
    <property type="entry name" value="MFS_dom"/>
</dbReference>
<dbReference type="PROSITE" id="PS50850">
    <property type="entry name" value="MFS"/>
    <property type="match status" value="1"/>
</dbReference>
<feature type="transmembrane region" description="Helical" evidence="7">
    <location>
        <begin position="110"/>
        <end position="129"/>
    </location>
</feature>
<dbReference type="GO" id="GO:0005886">
    <property type="term" value="C:plasma membrane"/>
    <property type="evidence" value="ECO:0007669"/>
    <property type="project" value="UniProtKB-SubCell"/>
</dbReference>
<dbReference type="PANTHER" id="PTHR23513:SF11">
    <property type="entry name" value="STAPHYLOFERRIN A TRANSPORTER"/>
    <property type="match status" value="1"/>
</dbReference>
<reference evidence="9" key="1">
    <citation type="submission" date="2020-02" db="EMBL/GenBank/DDBJ databases">
        <authorList>
            <person name="Meier V. D."/>
        </authorList>
    </citation>
    <scope>NUCLEOTIDE SEQUENCE</scope>
    <source>
        <strain evidence="9">AVDCRST_MAG90</strain>
    </source>
</reference>
<name>A0A6J4KKZ8_9HYPH</name>
<keyword evidence="5 7" id="KW-1133">Transmembrane helix</keyword>
<feature type="transmembrane region" description="Helical" evidence="7">
    <location>
        <begin position="350"/>
        <end position="370"/>
    </location>
</feature>
<gene>
    <name evidence="9" type="ORF">AVDCRST_MAG90-252</name>
</gene>
<keyword evidence="3" id="KW-1003">Cell membrane</keyword>
<keyword evidence="6 7" id="KW-0472">Membrane</keyword>
<dbReference type="SUPFAM" id="SSF103473">
    <property type="entry name" value="MFS general substrate transporter"/>
    <property type="match status" value="1"/>
</dbReference>
<dbReference type="CDD" id="cd06173">
    <property type="entry name" value="MFS_MefA_like"/>
    <property type="match status" value="1"/>
</dbReference>
<dbReference type="InterPro" id="IPR036259">
    <property type="entry name" value="MFS_trans_sf"/>
</dbReference>
<evidence type="ECO:0000256" key="3">
    <source>
        <dbReference type="ARBA" id="ARBA00022475"/>
    </source>
</evidence>
<feature type="transmembrane region" description="Helical" evidence="7">
    <location>
        <begin position="259"/>
        <end position="279"/>
    </location>
</feature>
<feature type="transmembrane region" description="Helical" evidence="7">
    <location>
        <begin position="17"/>
        <end position="34"/>
    </location>
</feature>
<evidence type="ECO:0000256" key="1">
    <source>
        <dbReference type="ARBA" id="ARBA00004651"/>
    </source>
</evidence>
<evidence type="ECO:0000256" key="6">
    <source>
        <dbReference type="ARBA" id="ARBA00023136"/>
    </source>
</evidence>
<feature type="domain" description="Major facilitator superfamily (MFS) profile" evidence="8">
    <location>
        <begin position="17"/>
        <end position="403"/>
    </location>
</feature>